<comment type="caution">
    <text evidence="7">The sequence shown here is derived from an EMBL/GenBank/DDBJ whole genome shotgun (WGS) entry which is preliminary data.</text>
</comment>
<dbReference type="Proteomes" id="UP000474296">
    <property type="component" value="Unassembled WGS sequence"/>
</dbReference>
<dbReference type="PANTHER" id="PTHR43133">
    <property type="entry name" value="RNA POLYMERASE ECF-TYPE SIGMA FACTO"/>
    <property type="match status" value="1"/>
</dbReference>
<dbReference type="AlphaFoldDB" id="A0A6M0CJ50"/>
<keyword evidence="2" id="KW-0805">Transcription regulation</keyword>
<gene>
    <name evidence="7" type="ORF">GWK10_02320</name>
</gene>
<dbReference type="Pfam" id="PF04542">
    <property type="entry name" value="Sigma70_r2"/>
    <property type="match status" value="1"/>
</dbReference>
<dbReference type="EMBL" id="JAABOQ010000001">
    <property type="protein sequence ID" value="NER16024.1"/>
    <property type="molecule type" value="Genomic_DNA"/>
</dbReference>
<sequence length="196" mass="22691">MTNQEDQFYITKILEGDSSYYTHLVNRYKNLVYSIVLRMLKNEDDAHEVAQDVFVKVYTSLASFKGDAKFSTWIYKIAYHKCLDALKKKKRNFDTVSIDATYEIGIDQVENGLGQLETAERKEIINKAILSLKEDYAAILTLYYFEELSLKEITKVVGGTLDNVKIKLYRGRKMLFGILKKQLDPETLAIYERGTK</sequence>
<feature type="domain" description="RNA polymerase sigma factor 70 region 4 type 2" evidence="6">
    <location>
        <begin position="123"/>
        <end position="175"/>
    </location>
</feature>
<dbReference type="InterPro" id="IPR036388">
    <property type="entry name" value="WH-like_DNA-bd_sf"/>
</dbReference>
<comment type="similarity">
    <text evidence="1">Belongs to the sigma-70 factor family. ECF subfamily.</text>
</comment>
<proteinExistence type="inferred from homology"/>
<dbReference type="PANTHER" id="PTHR43133:SF51">
    <property type="entry name" value="RNA POLYMERASE SIGMA FACTOR"/>
    <property type="match status" value="1"/>
</dbReference>
<dbReference type="InterPro" id="IPR014284">
    <property type="entry name" value="RNA_pol_sigma-70_dom"/>
</dbReference>
<dbReference type="InterPro" id="IPR013324">
    <property type="entry name" value="RNA_pol_sigma_r3/r4-like"/>
</dbReference>
<organism evidence="7 8">
    <name type="scientific">Spongiivirga citrea</name>
    <dbReference type="NCBI Taxonomy" id="1481457"/>
    <lineage>
        <taxon>Bacteria</taxon>
        <taxon>Pseudomonadati</taxon>
        <taxon>Bacteroidota</taxon>
        <taxon>Flavobacteriia</taxon>
        <taxon>Flavobacteriales</taxon>
        <taxon>Flavobacteriaceae</taxon>
        <taxon>Spongiivirga</taxon>
    </lineage>
</organism>
<evidence type="ECO:0000259" key="6">
    <source>
        <dbReference type="Pfam" id="PF08281"/>
    </source>
</evidence>
<dbReference type="SUPFAM" id="SSF88946">
    <property type="entry name" value="Sigma2 domain of RNA polymerase sigma factors"/>
    <property type="match status" value="1"/>
</dbReference>
<dbReference type="InterPro" id="IPR013249">
    <property type="entry name" value="RNA_pol_sigma70_r4_t2"/>
</dbReference>
<dbReference type="RefSeq" id="WP_164029282.1">
    <property type="nucleotide sequence ID" value="NZ_JAABOQ010000001.1"/>
</dbReference>
<dbReference type="InterPro" id="IPR013325">
    <property type="entry name" value="RNA_pol_sigma_r2"/>
</dbReference>
<evidence type="ECO:0000259" key="5">
    <source>
        <dbReference type="Pfam" id="PF04542"/>
    </source>
</evidence>
<protein>
    <submittedName>
        <fullName evidence="7">Sigma-70 family RNA polymerase sigma factor</fullName>
    </submittedName>
</protein>
<dbReference type="GO" id="GO:0003677">
    <property type="term" value="F:DNA binding"/>
    <property type="evidence" value="ECO:0007669"/>
    <property type="project" value="InterPro"/>
</dbReference>
<dbReference type="GO" id="GO:0016987">
    <property type="term" value="F:sigma factor activity"/>
    <property type="evidence" value="ECO:0007669"/>
    <property type="project" value="UniProtKB-KW"/>
</dbReference>
<feature type="domain" description="RNA polymerase sigma-70 region 2" evidence="5">
    <location>
        <begin position="24"/>
        <end position="91"/>
    </location>
</feature>
<keyword evidence="3" id="KW-0731">Sigma factor</keyword>
<dbReference type="Gene3D" id="1.10.10.10">
    <property type="entry name" value="Winged helix-like DNA-binding domain superfamily/Winged helix DNA-binding domain"/>
    <property type="match status" value="1"/>
</dbReference>
<evidence type="ECO:0000256" key="1">
    <source>
        <dbReference type="ARBA" id="ARBA00010641"/>
    </source>
</evidence>
<keyword evidence="8" id="KW-1185">Reference proteome</keyword>
<dbReference type="NCBIfam" id="TIGR02937">
    <property type="entry name" value="sigma70-ECF"/>
    <property type="match status" value="1"/>
</dbReference>
<evidence type="ECO:0000256" key="2">
    <source>
        <dbReference type="ARBA" id="ARBA00023015"/>
    </source>
</evidence>
<name>A0A6M0CJ50_9FLAO</name>
<evidence type="ECO:0000256" key="4">
    <source>
        <dbReference type="ARBA" id="ARBA00023163"/>
    </source>
</evidence>
<dbReference type="CDD" id="cd06171">
    <property type="entry name" value="Sigma70_r4"/>
    <property type="match status" value="1"/>
</dbReference>
<reference evidence="7 8" key="1">
    <citation type="submission" date="2020-01" db="EMBL/GenBank/DDBJ databases">
        <title>Spongiivirga citrea KCTC 32990T.</title>
        <authorList>
            <person name="Wang G."/>
        </authorList>
    </citation>
    <scope>NUCLEOTIDE SEQUENCE [LARGE SCALE GENOMIC DNA]</scope>
    <source>
        <strain evidence="7 8">KCTC 32990</strain>
    </source>
</reference>
<evidence type="ECO:0000256" key="3">
    <source>
        <dbReference type="ARBA" id="ARBA00023082"/>
    </source>
</evidence>
<evidence type="ECO:0000313" key="7">
    <source>
        <dbReference type="EMBL" id="NER16024.1"/>
    </source>
</evidence>
<evidence type="ECO:0000313" key="8">
    <source>
        <dbReference type="Proteomes" id="UP000474296"/>
    </source>
</evidence>
<dbReference type="Pfam" id="PF08281">
    <property type="entry name" value="Sigma70_r4_2"/>
    <property type="match status" value="1"/>
</dbReference>
<dbReference type="GO" id="GO:0006352">
    <property type="term" value="P:DNA-templated transcription initiation"/>
    <property type="evidence" value="ECO:0007669"/>
    <property type="project" value="InterPro"/>
</dbReference>
<dbReference type="SUPFAM" id="SSF88659">
    <property type="entry name" value="Sigma3 and sigma4 domains of RNA polymerase sigma factors"/>
    <property type="match status" value="1"/>
</dbReference>
<accession>A0A6M0CJ50</accession>
<keyword evidence="4" id="KW-0804">Transcription</keyword>
<dbReference type="InterPro" id="IPR007627">
    <property type="entry name" value="RNA_pol_sigma70_r2"/>
</dbReference>
<dbReference type="InterPro" id="IPR039425">
    <property type="entry name" value="RNA_pol_sigma-70-like"/>
</dbReference>
<dbReference type="Gene3D" id="1.10.1740.10">
    <property type="match status" value="1"/>
</dbReference>